<feature type="region of interest" description="Disordered" evidence="1">
    <location>
        <begin position="72"/>
        <end position="152"/>
    </location>
</feature>
<accession>A0A8H6SRK2</accession>
<dbReference type="GeneID" id="59345174"/>
<keyword evidence="2" id="KW-0812">Transmembrane</keyword>
<feature type="compositionally biased region" description="Basic and acidic residues" evidence="1">
    <location>
        <begin position="295"/>
        <end position="305"/>
    </location>
</feature>
<sequence length="305" mass="34155">MPILPRQSNEPPMDSRFKFQIVTGVIAAAIVMAVGFACIGVFYVWRWHKRRSLAAKEEESETGSTRTSLLRRKSTFFDRGPPPEDEDAEFVLWDSEGNQKSPRRKNRRWQSDDSAAVPLIPSNGHGPSNEHPVGSNPGPQTYSPQRPPRPATQLIDLPSLVRDGPLVPEAPIRAVAALRQPKTGKIDIQAVPSVAVVHGSYDEDEPLNETHLSRYISYYFSRKPTVKPSIKRHKHPTSRPLPLPPSSPNDDLYDVPPSAIPVNRLTRLLSYYLSPAAPSRGKESNLTQGQRRRREAIDAENRLEL</sequence>
<evidence type="ECO:0000313" key="3">
    <source>
        <dbReference type="EMBL" id="KAF7303607.1"/>
    </source>
</evidence>
<gene>
    <name evidence="3" type="ORF">MIND_00590000</name>
</gene>
<proteinExistence type="predicted"/>
<keyword evidence="2" id="KW-0472">Membrane</keyword>
<comment type="caution">
    <text evidence="3">The sequence shown here is derived from an EMBL/GenBank/DDBJ whole genome shotgun (WGS) entry which is preliminary data.</text>
</comment>
<dbReference type="RefSeq" id="XP_037220579.1">
    <property type="nucleotide sequence ID" value="XM_037362658.1"/>
</dbReference>
<feature type="region of interest" description="Disordered" evidence="1">
    <location>
        <begin position="277"/>
        <end position="305"/>
    </location>
</feature>
<reference evidence="3" key="1">
    <citation type="submission" date="2020-05" db="EMBL/GenBank/DDBJ databases">
        <title>Mycena genomes resolve the evolution of fungal bioluminescence.</title>
        <authorList>
            <person name="Tsai I.J."/>
        </authorList>
    </citation>
    <scope>NUCLEOTIDE SEQUENCE</scope>
    <source>
        <strain evidence="3">171206Taipei</strain>
    </source>
</reference>
<dbReference type="Proteomes" id="UP000636479">
    <property type="component" value="Unassembled WGS sequence"/>
</dbReference>
<feature type="transmembrane region" description="Helical" evidence="2">
    <location>
        <begin position="20"/>
        <end position="45"/>
    </location>
</feature>
<dbReference type="EMBL" id="JACAZF010000005">
    <property type="protein sequence ID" value="KAF7303607.1"/>
    <property type="molecule type" value="Genomic_DNA"/>
</dbReference>
<keyword evidence="4" id="KW-1185">Reference proteome</keyword>
<protein>
    <submittedName>
        <fullName evidence="3">Uncharacterized protein</fullName>
    </submittedName>
</protein>
<evidence type="ECO:0000256" key="1">
    <source>
        <dbReference type="SAM" id="MobiDB-lite"/>
    </source>
</evidence>
<evidence type="ECO:0000256" key="2">
    <source>
        <dbReference type="SAM" id="Phobius"/>
    </source>
</evidence>
<feature type="region of interest" description="Disordered" evidence="1">
    <location>
        <begin position="227"/>
        <end position="252"/>
    </location>
</feature>
<keyword evidence="2" id="KW-1133">Transmembrane helix</keyword>
<evidence type="ECO:0000313" key="4">
    <source>
        <dbReference type="Proteomes" id="UP000636479"/>
    </source>
</evidence>
<name>A0A8H6SRK2_9AGAR</name>
<dbReference type="AlphaFoldDB" id="A0A8H6SRK2"/>
<organism evidence="3 4">
    <name type="scientific">Mycena indigotica</name>
    <dbReference type="NCBI Taxonomy" id="2126181"/>
    <lineage>
        <taxon>Eukaryota</taxon>
        <taxon>Fungi</taxon>
        <taxon>Dikarya</taxon>
        <taxon>Basidiomycota</taxon>
        <taxon>Agaricomycotina</taxon>
        <taxon>Agaricomycetes</taxon>
        <taxon>Agaricomycetidae</taxon>
        <taxon>Agaricales</taxon>
        <taxon>Marasmiineae</taxon>
        <taxon>Mycenaceae</taxon>
        <taxon>Mycena</taxon>
    </lineage>
</organism>